<evidence type="ECO:0000256" key="3">
    <source>
        <dbReference type="RuleBase" id="RU000411"/>
    </source>
</evidence>
<evidence type="ECO:0000256" key="1">
    <source>
        <dbReference type="ARBA" id="ARBA00022690"/>
    </source>
</evidence>
<feature type="compositionally biased region" description="Low complexity" evidence="4">
    <location>
        <begin position="442"/>
        <end position="455"/>
    </location>
</feature>
<dbReference type="Pfam" id="PF00079">
    <property type="entry name" value="Serpin"/>
    <property type="match status" value="2"/>
</dbReference>
<feature type="signal peptide" evidence="5">
    <location>
        <begin position="1"/>
        <end position="24"/>
    </location>
</feature>
<protein>
    <recommendedName>
        <fullName evidence="6">Serpin domain-containing protein</fullName>
    </recommendedName>
</protein>
<dbReference type="FunFam" id="2.30.39.10:FF:000035">
    <property type="entry name" value="Serine protease inhibitor (serpin) 16"/>
    <property type="match status" value="1"/>
</dbReference>
<dbReference type="GO" id="GO:0004867">
    <property type="term" value="F:serine-type endopeptidase inhibitor activity"/>
    <property type="evidence" value="ECO:0007669"/>
    <property type="project" value="UniProtKB-KW"/>
</dbReference>
<dbReference type="InterPro" id="IPR023795">
    <property type="entry name" value="Serpin_CS"/>
</dbReference>
<evidence type="ECO:0000256" key="5">
    <source>
        <dbReference type="SAM" id="SignalP"/>
    </source>
</evidence>
<evidence type="ECO:0000313" key="7">
    <source>
        <dbReference type="EnsemblMetazoa" id="ENSAATROPP012766"/>
    </source>
</evidence>
<feature type="region of interest" description="Disordered" evidence="4">
    <location>
        <begin position="608"/>
        <end position="638"/>
    </location>
</feature>
<proteinExistence type="inferred from homology"/>
<dbReference type="PROSITE" id="PS00284">
    <property type="entry name" value="SERPIN"/>
    <property type="match status" value="1"/>
</dbReference>
<feature type="chain" id="PRO_5042487763" description="Serpin domain-containing protein" evidence="5">
    <location>
        <begin position="25"/>
        <end position="708"/>
    </location>
</feature>
<name>A0AAG5DNL0_ANOAO</name>
<feature type="compositionally biased region" description="Polar residues" evidence="4">
    <location>
        <begin position="397"/>
        <end position="407"/>
    </location>
</feature>
<dbReference type="PANTHER" id="PTHR11461:SF342">
    <property type="entry name" value="SERINE PROTEASE INHIBITOR 28DC"/>
    <property type="match status" value="1"/>
</dbReference>
<evidence type="ECO:0000259" key="6">
    <source>
        <dbReference type="SMART" id="SM00093"/>
    </source>
</evidence>
<feature type="domain" description="Serpin" evidence="6">
    <location>
        <begin position="51"/>
        <end position="706"/>
    </location>
</feature>
<accession>A0AAG5DNL0</accession>
<keyword evidence="1" id="KW-0646">Protease inhibitor</keyword>
<reference evidence="7" key="1">
    <citation type="submission" date="2024-04" db="UniProtKB">
        <authorList>
            <consortium name="EnsemblMetazoa"/>
        </authorList>
    </citation>
    <scope>IDENTIFICATION</scope>
    <source>
        <strain evidence="7">EBRO</strain>
    </source>
</reference>
<keyword evidence="2" id="KW-0722">Serine protease inhibitor</keyword>
<keyword evidence="8" id="KW-1185">Reference proteome</keyword>
<dbReference type="EnsemblMetazoa" id="ENSAATROPT014011">
    <property type="protein sequence ID" value="ENSAATROPP012766"/>
    <property type="gene ID" value="ENSAATROPG011371"/>
</dbReference>
<evidence type="ECO:0000313" key="8">
    <source>
        <dbReference type="Proteomes" id="UP000075880"/>
    </source>
</evidence>
<feature type="region of interest" description="Disordered" evidence="4">
    <location>
        <begin position="393"/>
        <end position="466"/>
    </location>
</feature>
<dbReference type="InterPro" id="IPR036186">
    <property type="entry name" value="Serpin_sf"/>
</dbReference>
<dbReference type="Gene3D" id="2.30.39.10">
    <property type="entry name" value="Alpha-1-antitrypsin, domain 1"/>
    <property type="match status" value="2"/>
</dbReference>
<evidence type="ECO:0000256" key="2">
    <source>
        <dbReference type="ARBA" id="ARBA00022900"/>
    </source>
</evidence>
<feature type="compositionally biased region" description="Polar residues" evidence="4">
    <location>
        <begin position="625"/>
        <end position="636"/>
    </location>
</feature>
<dbReference type="SMART" id="SM00093">
    <property type="entry name" value="SERPIN"/>
    <property type="match status" value="1"/>
</dbReference>
<dbReference type="GO" id="GO:0045861">
    <property type="term" value="P:negative regulation of proteolysis"/>
    <property type="evidence" value="ECO:0007669"/>
    <property type="project" value="UniProtKB-ARBA"/>
</dbReference>
<dbReference type="Proteomes" id="UP000075880">
    <property type="component" value="Unassembled WGS sequence"/>
</dbReference>
<dbReference type="InterPro" id="IPR042178">
    <property type="entry name" value="Serpin_sf_1"/>
</dbReference>
<evidence type="ECO:0000256" key="4">
    <source>
        <dbReference type="SAM" id="MobiDB-lite"/>
    </source>
</evidence>
<dbReference type="PANTHER" id="PTHR11461">
    <property type="entry name" value="SERINE PROTEASE INHIBITOR, SERPIN"/>
    <property type="match status" value="1"/>
</dbReference>
<dbReference type="Gene3D" id="3.30.497.10">
    <property type="entry name" value="Antithrombin, subunit I, domain 2"/>
    <property type="match status" value="3"/>
</dbReference>
<dbReference type="InterPro" id="IPR042185">
    <property type="entry name" value="Serpin_sf_2"/>
</dbReference>
<organism evidence="7 8">
    <name type="scientific">Anopheles atroparvus</name>
    <name type="common">European mosquito</name>
    <dbReference type="NCBI Taxonomy" id="41427"/>
    <lineage>
        <taxon>Eukaryota</taxon>
        <taxon>Metazoa</taxon>
        <taxon>Ecdysozoa</taxon>
        <taxon>Arthropoda</taxon>
        <taxon>Hexapoda</taxon>
        <taxon>Insecta</taxon>
        <taxon>Pterygota</taxon>
        <taxon>Neoptera</taxon>
        <taxon>Endopterygota</taxon>
        <taxon>Diptera</taxon>
        <taxon>Nematocera</taxon>
        <taxon>Culicoidea</taxon>
        <taxon>Culicidae</taxon>
        <taxon>Anophelinae</taxon>
        <taxon>Anopheles</taxon>
    </lineage>
</organism>
<dbReference type="InterPro" id="IPR023796">
    <property type="entry name" value="Serpin_dom"/>
</dbReference>
<dbReference type="InterPro" id="IPR000215">
    <property type="entry name" value="Serpin_fam"/>
</dbReference>
<dbReference type="AlphaFoldDB" id="A0AAG5DNL0"/>
<dbReference type="GO" id="GO:0005615">
    <property type="term" value="C:extracellular space"/>
    <property type="evidence" value="ECO:0007669"/>
    <property type="project" value="InterPro"/>
</dbReference>
<comment type="similarity">
    <text evidence="3">Belongs to the serpin family.</text>
</comment>
<keyword evidence="5" id="KW-0732">Signal</keyword>
<dbReference type="SUPFAM" id="SSF56574">
    <property type="entry name" value="Serpins"/>
    <property type="match status" value="2"/>
</dbReference>
<sequence>MRSGCTVSWMLVVFLAALLVGSSGQHNGVQKQKSQVRTNATSVNQVSDSVTNLAQKIASSISTPKSKTEIFSPISIAGALSLLLLGAGGRTQQELLQVMGFNKSQLSLQEIHYAFGRLFQDLVTSEPSREPLISWRASDKCNQYEEEEDDYDDYALETTNMTANTSPSHLISVVNGMFLQKGLKPADRFLADTQRYYQSNVENLDFERDPNAAAASINEWCANATHGKIKEMVTGQTVSNSRMIIASALYFKAHWETMFSPYGTRPRPFFLDGRQKPPIDVETMATTGCFPHYDATAQFDAQIIGLPYKTGNSTMYIVVPNGSTREKLQHLQANLGADQLNMIIDQMKTKKGMVMLPKLSISNRIHLSSVLQHLGVHDLCDPARSNLSRVLDETVPPTGTQQETAIQHQPPARPDGQPVAARGDTPASSAVAGNGFAPTIRSSQKPTTSSSSKQPLETEPHYQHRNTTVQIKTFRLDASVCNHVEGCHYTKTHKCTCTRLPTTDDAADCCKLVAKHAQDDRYKKCIRISGYEELGMAFVCIERHRRWGKQNRRPAACHRYGCVFREQCYSCKQYLQSPNNVKIHEIPQMTVKPRFGIKKMWSTYKKGHASHRQQPLQAGDRPQPNDRQNQLQSSPEQRQEPILVTEVIAQVKLDVNEQGTEGGAVTFALIDRIGPGYTFQVDSPFLILIRHDITKALLFYGAVYDPRP</sequence>